<feature type="domain" description="N-acetyltransferase" evidence="1">
    <location>
        <begin position="8"/>
        <end position="166"/>
    </location>
</feature>
<dbReference type="SUPFAM" id="SSF55729">
    <property type="entry name" value="Acyl-CoA N-acyltransferases (Nat)"/>
    <property type="match status" value="1"/>
</dbReference>
<dbReference type="GO" id="GO:0016747">
    <property type="term" value="F:acyltransferase activity, transferring groups other than amino-acyl groups"/>
    <property type="evidence" value="ECO:0007669"/>
    <property type="project" value="InterPro"/>
</dbReference>
<keyword evidence="3" id="KW-1185">Reference proteome</keyword>
<comment type="caution">
    <text evidence="2">The sequence shown here is derived from an EMBL/GenBank/DDBJ whole genome shotgun (WGS) entry which is preliminary data.</text>
</comment>
<dbReference type="EMBL" id="JACRTG010000004">
    <property type="protein sequence ID" value="MBC8586900.1"/>
    <property type="molecule type" value="Genomic_DNA"/>
</dbReference>
<name>A0A926EVC0_9FIRM</name>
<dbReference type="RefSeq" id="WP_262428370.1">
    <property type="nucleotide sequence ID" value="NZ_JACRTG010000004.1"/>
</dbReference>
<dbReference type="Proteomes" id="UP000601171">
    <property type="component" value="Unassembled WGS sequence"/>
</dbReference>
<protein>
    <submittedName>
        <fullName evidence="2">GNAT family N-acetyltransferase</fullName>
    </submittedName>
</protein>
<organism evidence="2 3">
    <name type="scientific">Paratissierella segnis</name>
    <dbReference type="NCBI Taxonomy" id="2763679"/>
    <lineage>
        <taxon>Bacteria</taxon>
        <taxon>Bacillati</taxon>
        <taxon>Bacillota</taxon>
        <taxon>Tissierellia</taxon>
        <taxon>Tissierellales</taxon>
        <taxon>Tissierellaceae</taxon>
        <taxon>Paratissierella</taxon>
    </lineage>
</organism>
<evidence type="ECO:0000313" key="2">
    <source>
        <dbReference type="EMBL" id="MBC8586900.1"/>
    </source>
</evidence>
<dbReference type="CDD" id="cd04301">
    <property type="entry name" value="NAT_SF"/>
    <property type="match status" value="1"/>
</dbReference>
<sequence length="169" mass="19540">MNTDFVEVTLTTVSKGLLEEVLDIYVTNAEYFKVSSGEKPSLETIIEDKNEIPPGLKLENKNYKLIKKGGLNIGVVDYLEGYPDKDTVYIGLLMIHGDYHRQGYGRAFIDRFARDMKLKGYKRLRLGVLEQNKKAFEFWTKMGFEAVKEVNSTIHPERNWKIKVMEKVI</sequence>
<reference evidence="2" key="1">
    <citation type="submission" date="2020-08" db="EMBL/GenBank/DDBJ databases">
        <title>Genome public.</title>
        <authorList>
            <person name="Liu C."/>
            <person name="Sun Q."/>
        </authorList>
    </citation>
    <scope>NUCLEOTIDE SEQUENCE</scope>
    <source>
        <strain evidence="2">BX21</strain>
    </source>
</reference>
<dbReference type="InterPro" id="IPR016181">
    <property type="entry name" value="Acyl_CoA_acyltransferase"/>
</dbReference>
<dbReference type="Pfam" id="PF00583">
    <property type="entry name" value="Acetyltransf_1"/>
    <property type="match status" value="1"/>
</dbReference>
<gene>
    <name evidence="2" type="ORF">H8707_01420</name>
</gene>
<accession>A0A926EVC0</accession>
<dbReference type="PROSITE" id="PS51186">
    <property type="entry name" value="GNAT"/>
    <property type="match status" value="1"/>
</dbReference>
<dbReference type="InterPro" id="IPR000182">
    <property type="entry name" value="GNAT_dom"/>
</dbReference>
<proteinExistence type="predicted"/>
<evidence type="ECO:0000313" key="3">
    <source>
        <dbReference type="Proteomes" id="UP000601171"/>
    </source>
</evidence>
<dbReference type="Gene3D" id="3.40.630.30">
    <property type="match status" value="1"/>
</dbReference>
<dbReference type="AlphaFoldDB" id="A0A926EVC0"/>
<evidence type="ECO:0000259" key="1">
    <source>
        <dbReference type="PROSITE" id="PS51186"/>
    </source>
</evidence>